<dbReference type="WBParaSite" id="ECPE_0001139501-mRNA-1">
    <property type="protein sequence ID" value="ECPE_0001139501-mRNA-1"/>
    <property type="gene ID" value="ECPE_0001139501"/>
</dbReference>
<protein>
    <submittedName>
        <fullName evidence="3">Reverse transcriptase domain-containing protein</fullName>
    </submittedName>
</protein>
<dbReference type="OrthoDB" id="6147340at2759"/>
<evidence type="ECO:0000313" key="1">
    <source>
        <dbReference type="EMBL" id="VDP88395.1"/>
    </source>
</evidence>
<reference evidence="3" key="1">
    <citation type="submission" date="2016-06" db="UniProtKB">
        <authorList>
            <consortium name="WormBaseParasite"/>
        </authorList>
    </citation>
    <scope>IDENTIFICATION</scope>
</reference>
<name>A0A183AWM5_9TREM</name>
<dbReference type="AlphaFoldDB" id="A0A183AWM5"/>
<gene>
    <name evidence="1" type="ORF">ECPE_LOCUS11360</name>
</gene>
<dbReference type="PANTHER" id="PTHR47331">
    <property type="entry name" value="PHD-TYPE DOMAIN-CONTAINING PROTEIN"/>
    <property type="match status" value="1"/>
</dbReference>
<accession>A0A183AWM5</accession>
<dbReference type="EMBL" id="UZAN01050693">
    <property type="protein sequence ID" value="VDP88395.1"/>
    <property type="molecule type" value="Genomic_DNA"/>
</dbReference>
<organism evidence="3">
    <name type="scientific">Echinostoma caproni</name>
    <dbReference type="NCBI Taxonomy" id="27848"/>
    <lineage>
        <taxon>Eukaryota</taxon>
        <taxon>Metazoa</taxon>
        <taxon>Spiralia</taxon>
        <taxon>Lophotrochozoa</taxon>
        <taxon>Platyhelminthes</taxon>
        <taxon>Trematoda</taxon>
        <taxon>Digenea</taxon>
        <taxon>Plagiorchiida</taxon>
        <taxon>Echinostomata</taxon>
        <taxon>Echinostomatoidea</taxon>
        <taxon>Echinostomatidae</taxon>
        <taxon>Echinostoma</taxon>
    </lineage>
</organism>
<evidence type="ECO:0000313" key="3">
    <source>
        <dbReference type="WBParaSite" id="ECPE_0001139501-mRNA-1"/>
    </source>
</evidence>
<reference evidence="1 2" key="2">
    <citation type="submission" date="2018-11" db="EMBL/GenBank/DDBJ databases">
        <authorList>
            <consortium name="Pathogen Informatics"/>
        </authorList>
    </citation>
    <scope>NUCLEOTIDE SEQUENCE [LARGE SCALE GENOMIC DNA]</scope>
    <source>
        <strain evidence="1 2">Egypt</strain>
    </source>
</reference>
<sequence>MKRTIEKGYTVPVPGEQLHCNFHPHWYLPQHAVLNPKKPEKLRTVLDYAAKHMGQSLNDMPFQGPDTTANLVGILLRFRKQRVAVTADIEEMFM</sequence>
<evidence type="ECO:0000313" key="2">
    <source>
        <dbReference type="Proteomes" id="UP000272942"/>
    </source>
</evidence>
<keyword evidence="2" id="KW-1185">Reference proteome</keyword>
<dbReference type="Proteomes" id="UP000272942">
    <property type="component" value="Unassembled WGS sequence"/>
</dbReference>
<proteinExistence type="predicted"/>